<organism evidence="2 3">
    <name type="scientific">Gossypium darwinii</name>
    <name type="common">Darwin's cotton</name>
    <name type="synonym">Gossypium barbadense var. darwinii</name>
    <dbReference type="NCBI Taxonomy" id="34276"/>
    <lineage>
        <taxon>Eukaryota</taxon>
        <taxon>Viridiplantae</taxon>
        <taxon>Streptophyta</taxon>
        <taxon>Embryophyta</taxon>
        <taxon>Tracheophyta</taxon>
        <taxon>Spermatophyta</taxon>
        <taxon>Magnoliopsida</taxon>
        <taxon>eudicotyledons</taxon>
        <taxon>Gunneridae</taxon>
        <taxon>Pentapetalae</taxon>
        <taxon>rosids</taxon>
        <taxon>malvids</taxon>
        <taxon>Malvales</taxon>
        <taxon>Malvaceae</taxon>
        <taxon>Malvoideae</taxon>
        <taxon>Gossypium</taxon>
    </lineage>
</organism>
<dbReference type="AlphaFoldDB" id="A0A5D2BUI2"/>
<keyword evidence="3" id="KW-1185">Reference proteome</keyword>
<keyword evidence="1" id="KW-1133">Transmembrane helix</keyword>
<keyword evidence="1" id="KW-0472">Membrane</keyword>
<evidence type="ECO:0000313" key="2">
    <source>
        <dbReference type="EMBL" id="TYG59845.1"/>
    </source>
</evidence>
<dbReference type="Proteomes" id="UP000323506">
    <property type="component" value="Chromosome D07"/>
</dbReference>
<sequence>MSRTIPSFRIIPLSPERMMKAILNNHLEHPQIGQQRTNKRNGGSRLYLRGKRLKMISPQSKPWQAASDYEGPRTETHLVTEPIEGTLIICFQGYGIENCHQIILFAHKHWLALYCCRNFMCTECMFIQHEPFSFLNSVMTTAGGCLDLLSIFCYLVLKD</sequence>
<dbReference type="EMBL" id="CM017707">
    <property type="protein sequence ID" value="TYG59845.1"/>
    <property type="molecule type" value="Genomic_DNA"/>
</dbReference>
<feature type="transmembrane region" description="Helical" evidence="1">
    <location>
        <begin position="134"/>
        <end position="157"/>
    </location>
</feature>
<gene>
    <name evidence="2" type="ORF">ES288_D07G019400v1</name>
</gene>
<accession>A0A5D2BUI2</accession>
<protein>
    <submittedName>
        <fullName evidence="2">Uncharacterized protein</fullName>
    </submittedName>
</protein>
<reference evidence="2 3" key="1">
    <citation type="submission" date="2019-06" db="EMBL/GenBank/DDBJ databases">
        <title>WGS assembly of Gossypium darwinii.</title>
        <authorList>
            <person name="Chen Z.J."/>
            <person name="Sreedasyam A."/>
            <person name="Ando A."/>
            <person name="Song Q."/>
            <person name="De L."/>
            <person name="Hulse-Kemp A."/>
            <person name="Ding M."/>
            <person name="Ye W."/>
            <person name="Kirkbride R."/>
            <person name="Jenkins J."/>
            <person name="Plott C."/>
            <person name="Lovell J."/>
            <person name="Lin Y.-M."/>
            <person name="Vaughn R."/>
            <person name="Liu B."/>
            <person name="Li W."/>
            <person name="Simpson S."/>
            <person name="Scheffler B."/>
            <person name="Saski C."/>
            <person name="Grover C."/>
            <person name="Hu G."/>
            <person name="Conover J."/>
            <person name="Carlson J."/>
            <person name="Shu S."/>
            <person name="Boston L."/>
            <person name="Williams M."/>
            <person name="Peterson D."/>
            <person name="Mcgee K."/>
            <person name="Jones D."/>
            <person name="Wendel J."/>
            <person name="Stelly D."/>
            <person name="Grimwood J."/>
            <person name="Schmutz J."/>
        </authorList>
    </citation>
    <scope>NUCLEOTIDE SEQUENCE [LARGE SCALE GENOMIC DNA]</scope>
    <source>
        <strain evidence="2">1808015.09</strain>
    </source>
</reference>
<evidence type="ECO:0000313" key="3">
    <source>
        <dbReference type="Proteomes" id="UP000323506"/>
    </source>
</evidence>
<evidence type="ECO:0000256" key="1">
    <source>
        <dbReference type="SAM" id="Phobius"/>
    </source>
</evidence>
<name>A0A5D2BUI2_GOSDA</name>
<proteinExistence type="predicted"/>
<keyword evidence="1" id="KW-0812">Transmembrane</keyword>